<name>A0A6J4I2R9_9PSEU</name>
<accession>A0A6J4I2R9</accession>
<feature type="region of interest" description="Disordered" evidence="1">
    <location>
        <begin position="1"/>
        <end position="52"/>
    </location>
</feature>
<sequence length="52" mass="5424">MTAVLPEIDPVPTQAPTPRPAGRHRAPDDATTGSMGVLPADRRARSAHGRPA</sequence>
<dbReference type="EMBL" id="CADCTH010000196">
    <property type="protein sequence ID" value="CAA9239968.1"/>
    <property type="molecule type" value="Genomic_DNA"/>
</dbReference>
<organism evidence="2">
    <name type="scientific">uncultured Actinomycetospora sp</name>
    <dbReference type="NCBI Taxonomy" id="1135996"/>
    <lineage>
        <taxon>Bacteria</taxon>
        <taxon>Bacillati</taxon>
        <taxon>Actinomycetota</taxon>
        <taxon>Actinomycetes</taxon>
        <taxon>Pseudonocardiales</taxon>
        <taxon>Pseudonocardiaceae</taxon>
        <taxon>Actinomycetospora</taxon>
        <taxon>environmental samples</taxon>
    </lineage>
</organism>
<evidence type="ECO:0000256" key="1">
    <source>
        <dbReference type="SAM" id="MobiDB-lite"/>
    </source>
</evidence>
<proteinExistence type="predicted"/>
<reference evidence="2" key="1">
    <citation type="submission" date="2020-02" db="EMBL/GenBank/DDBJ databases">
        <authorList>
            <person name="Meier V. D."/>
        </authorList>
    </citation>
    <scope>NUCLEOTIDE SEQUENCE</scope>
    <source>
        <strain evidence="2">AVDCRST_MAG54</strain>
    </source>
</reference>
<dbReference type="AlphaFoldDB" id="A0A6J4I2R9"/>
<protein>
    <submittedName>
        <fullName evidence="2">Uncharacterized protein</fullName>
    </submittedName>
</protein>
<feature type="non-terminal residue" evidence="2">
    <location>
        <position position="52"/>
    </location>
</feature>
<evidence type="ECO:0000313" key="2">
    <source>
        <dbReference type="EMBL" id="CAA9239968.1"/>
    </source>
</evidence>
<gene>
    <name evidence="2" type="ORF">AVDCRST_MAG54-1448</name>
</gene>